<evidence type="ECO:0000313" key="5">
    <source>
        <dbReference type="Proteomes" id="UP000239007"/>
    </source>
</evidence>
<name>A0A2S7V0R0_9GAMM</name>
<sequence>MFQQSLYLTQDSHSLHIRNIHKAAGGIPVLMFHGAIENGKIFYTESGKGFASYLAEQGYDVYVADFRGRGLSTPKIDGGSNFGQHETIVHDIPALIEYVYDLTKQPMHVVCHSWGGVLFGSALARFPDLLPHVRSQLCFGTKRRVSVWNIERVLKVSLVWNFLSPIITKRTGFLNAVKYGIGSDNETHQSIIEGVNWVKSKTWIDPIDNFDYSAAAQKIEWPATWHITGIKDFALGHAQDVKLFINESSKNAARFSNLSKKGGYKLDYDHINILTSPHAPYDHFPEIVDWLKQH</sequence>
<feature type="domain" description="AB hydrolase-1" evidence="3">
    <location>
        <begin position="28"/>
        <end position="131"/>
    </location>
</feature>
<dbReference type="InterPro" id="IPR000073">
    <property type="entry name" value="AB_hydrolase_1"/>
</dbReference>
<evidence type="ECO:0000313" key="4">
    <source>
        <dbReference type="EMBL" id="PQJ55120.1"/>
    </source>
</evidence>
<evidence type="ECO:0000256" key="1">
    <source>
        <dbReference type="ARBA" id="ARBA00022963"/>
    </source>
</evidence>
<dbReference type="Proteomes" id="UP000239007">
    <property type="component" value="Unassembled WGS sequence"/>
</dbReference>
<dbReference type="GO" id="GO:0016787">
    <property type="term" value="F:hydrolase activity"/>
    <property type="evidence" value="ECO:0007669"/>
    <property type="project" value="UniProtKB-KW"/>
</dbReference>
<gene>
    <name evidence="4" type="ORF">BTO11_02465</name>
</gene>
<keyword evidence="1" id="KW-0442">Lipid degradation</keyword>
<dbReference type="InterPro" id="IPR029058">
    <property type="entry name" value="AB_hydrolase_fold"/>
</dbReference>
<dbReference type="Pfam" id="PF00561">
    <property type="entry name" value="Abhydrolase_1"/>
    <property type="match status" value="1"/>
</dbReference>
<dbReference type="EMBL" id="MSCH01000003">
    <property type="protein sequence ID" value="PQJ55120.1"/>
    <property type="molecule type" value="Genomic_DNA"/>
</dbReference>
<comment type="caution">
    <text evidence="4">The sequence shown here is derived from an EMBL/GenBank/DDBJ whole genome shotgun (WGS) entry which is preliminary data.</text>
</comment>
<reference evidence="4 5" key="1">
    <citation type="submission" date="2016-12" db="EMBL/GenBank/DDBJ databases">
        <title>Diversity of luminous bacteria.</title>
        <authorList>
            <person name="Yoshizawa S."/>
            <person name="Kogure K."/>
        </authorList>
    </citation>
    <scope>NUCLEOTIDE SEQUENCE [LARGE SCALE GENOMIC DNA]</scope>
    <source>
        <strain evidence="4 5">SA4-48</strain>
    </source>
</reference>
<dbReference type="GO" id="GO:0016042">
    <property type="term" value="P:lipid catabolic process"/>
    <property type="evidence" value="ECO:0007669"/>
    <property type="project" value="UniProtKB-KW"/>
</dbReference>
<keyword evidence="2" id="KW-0443">Lipid metabolism</keyword>
<dbReference type="PANTHER" id="PTHR11005">
    <property type="entry name" value="LYSOSOMAL ACID LIPASE-RELATED"/>
    <property type="match status" value="1"/>
</dbReference>
<dbReference type="SUPFAM" id="SSF53474">
    <property type="entry name" value="alpha/beta-Hydrolases"/>
    <property type="match status" value="1"/>
</dbReference>
<protein>
    <submittedName>
        <fullName evidence="4">Alpha/beta hydrolase</fullName>
    </submittedName>
</protein>
<dbReference type="OrthoDB" id="5758827at2"/>
<evidence type="ECO:0000259" key="3">
    <source>
        <dbReference type="Pfam" id="PF00561"/>
    </source>
</evidence>
<keyword evidence="4" id="KW-0378">Hydrolase</keyword>
<dbReference type="Gene3D" id="3.40.50.1820">
    <property type="entry name" value="alpha/beta hydrolase"/>
    <property type="match status" value="1"/>
</dbReference>
<proteinExistence type="predicted"/>
<organism evidence="4 5">
    <name type="scientific">Psychrosphaera saromensis</name>
    <dbReference type="NCBI Taxonomy" id="716813"/>
    <lineage>
        <taxon>Bacteria</taxon>
        <taxon>Pseudomonadati</taxon>
        <taxon>Pseudomonadota</taxon>
        <taxon>Gammaproteobacteria</taxon>
        <taxon>Alteromonadales</taxon>
        <taxon>Pseudoalteromonadaceae</taxon>
        <taxon>Psychrosphaera</taxon>
    </lineage>
</organism>
<dbReference type="AlphaFoldDB" id="A0A2S7V0R0"/>
<dbReference type="RefSeq" id="WP_105053636.1">
    <property type="nucleotide sequence ID" value="NZ_BMYG01000004.1"/>
</dbReference>
<keyword evidence="5" id="KW-1185">Reference proteome</keyword>
<evidence type="ECO:0000256" key="2">
    <source>
        <dbReference type="ARBA" id="ARBA00023098"/>
    </source>
</evidence>
<accession>A0A2S7V0R0</accession>